<evidence type="ECO:0000313" key="8">
    <source>
        <dbReference type="EMBL" id="MEK8128532.1"/>
    </source>
</evidence>
<organism evidence="8 9">
    <name type="scientific">Paenibacillus filicis</name>
    <dbReference type="NCBI Taxonomy" id="669464"/>
    <lineage>
        <taxon>Bacteria</taxon>
        <taxon>Bacillati</taxon>
        <taxon>Bacillota</taxon>
        <taxon>Bacilli</taxon>
        <taxon>Bacillales</taxon>
        <taxon>Paenibacillaceae</taxon>
        <taxon>Paenibacillus</taxon>
    </lineage>
</organism>
<keyword evidence="4 6" id="KW-1133">Transmembrane helix</keyword>
<dbReference type="RefSeq" id="WP_341415613.1">
    <property type="nucleotide sequence ID" value="NZ_JBBPCC010000006.1"/>
</dbReference>
<protein>
    <submittedName>
        <fullName evidence="8">MFS transporter</fullName>
    </submittedName>
</protein>
<comment type="caution">
    <text evidence="8">The sequence shown here is derived from an EMBL/GenBank/DDBJ whole genome shotgun (WGS) entry which is preliminary data.</text>
</comment>
<evidence type="ECO:0000313" key="9">
    <source>
        <dbReference type="Proteomes" id="UP001469365"/>
    </source>
</evidence>
<evidence type="ECO:0000256" key="4">
    <source>
        <dbReference type="ARBA" id="ARBA00022989"/>
    </source>
</evidence>
<dbReference type="SUPFAM" id="SSF103473">
    <property type="entry name" value="MFS general substrate transporter"/>
    <property type="match status" value="1"/>
</dbReference>
<feature type="transmembrane region" description="Helical" evidence="6">
    <location>
        <begin position="261"/>
        <end position="283"/>
    </location>
</feature>
<keyword evidence="9" id="KW-1185">Reference proteome</keyword>
<keyword evidence="2" id="KW-0813">Transport</keyword>
<dbReference type="PROSITE" id="PS50850">
    <property type="entry name" value="MFS"/>
    <property type="match status" value="1"/>
</dbReference>
<feature type="transmembrane region" description="Helical" evidence="6">
    <location>
        <begin position="222"/>
        <end position="240"/>
    </location>
</feature>
<dbReference type="PRINTS" id="PR01036">
    <property type="entry name" value="TCRTETB"/>
</dbReference>
<feature type="transmembrane region" description="Helical" evidence="6">
    <location>
        <begin position="140"/>
        <end position="162"/>
    </location>
</feature>
<accession>A0ABU9DK16</accession>
<evidence type="ECO:0000256" key="3">
    <source>
        <dbReference type="ARBA" id="ARBA00022692"/>
    </source>
</evidence>
<dbReference type="InterPro" id="IPR036259">
    <property type="entry name" value="MFS_trans_sf"/>
</dbReference>
<dbReference type="Gene3D" id="1.20.1720.10">
    <property type="entry name" value="Multidrug resistance protein D"/>
    <property type="match status" value="1"/>
</dbReference>
<comment type="subcellular location">
    <subcellularLocation>
        <location evidence="1">Cell membrane</location>
        <topology evidence="1">Multi-pass membrane protein</topology>
    </subcellularLocation>
</comment>
<name>A0ABU9DK16_9BACL</name>
<feature type="transmembrane region" description="Helical" evidence="6">
    <location>
        <begin position="289"/>
        <end position="309"/>
    </location>
</feature>
<evidence type="ECO:0000259" key="7">
    <source>
        <dbReference type="PROSITE" id="PS50850"/>
    </source>
</evidence>
<evidence type="ECO:0000256" key="1">
    <source>
        <dbReference type="ARBA" id="ARBA00004651"/>
    </source>
</evidence>
<keyword evidence="3 6" id="KW-0812">Transmembrane</keyword>
<feature type="domain" description="Major facilitator superfamily (MFS) profile" evidence="7">
    <location>
        <begin position="16"/>
        <end position="454"/>
    </location>
</feature>
<feature type="transmembrane region" description="Helical" evidence="6">
    <location>
        <begin position="82"/>
        <end position="107"/>
    </location>
</feature>
<feature type="transmembrane region" description="Helical" evidence="6">
    <location>
        <begin position="387"/>
        <end position="407"/>
    </location>
</feature>
<dbReference type="Proteomes" id="UP001469365">
    <property type="component" value="Unassembled WGS sequence"/>
</dbReference>
<dbReference type="PANTHER" id="PTHR42718">
    <property type="entry name" value="MAJOR FACILITATOR SUPERFAMILY MULTIDRUG TRANSPORTER MFSC"/>
    <property type="match status" value="1"/>
</dbReference>
<evidence type="ECO:0000256" key="5">
    <source>
        <dbReference type="ARBA" id="ARBA00023136"/>
    </source>
</evidence>
<feature type="transmembrane region" description="Helical" evidence="6">
    <location>
        <begin position="427"/>
        <end position="450"/>
    </location>
</feature>
<reference evidence="8 9" key="1">
    <citation type="submission" date="2024-04" db="EMBL/GenBank/DDBJ databases">
        <title>draft genome sequnece of Paenibacillus filicis.</title>
        <authorList>
            <person name="Kim D.-U."/>
        </authorList>
    </citation>
    <scope>NUCLEOTIDE SEQUENCE [LARGE SCALE GENOMIC DNA]</scope>
    <source>
        <strain evidence="8 9">KACC14197</strain>
    </source>
</reference>
<feature type="transmembrane region" description="Helical" evidence="6">
    <location>
        <begin position="16"/>
        <end position="38"/>
    </location>
</feature>
<dbReference type="EMBL" id="JBBPCC010000006">
    <property type="protein sequence ID" value="MEK8128532.1"/>
    <property type="molecule type" value="Genomic_DNA"/>
</dbReference>
<dbReference type="InterPro" id="IPR020846">
    <property type="entry name" value="MFS_dom"/>
</dbReference>
<evidence type="ECO:0000256" key="6">
    <source>
        <dbReference type="SAM" id="Phobius"/>
    </source>
</evidence>
<dbReference type="Gene3D" id="1.20.1250.20">
    <property type="entry name" value="MFS general substrate transporter like domains"/>
    <property type="match status" value="1"/>
</dbReference>
<proteinExistence type="predicted"/>
<dbReference type="PANTHER" id="PTHR42718:SF9">
    <property type="entry name" value="MAJOR FACILITATOR SUPERFAMILY MULTIDRUG TRANSPORTER MFSC"/>
    <property type="match status" value="1"/>
</dbReference>
<keyword evidence="5 6" id="KW-0472">Membrane</keyword>
<feature type="transmembrane region" description="Helical" evidence="6">
    <location>
        <begin position="321"/>
        <end position="342"/>
    </location>
</feature>
<dbReference type="Pfam" id="PF07690">
    <property type="entry name" value="MFS_1"/>
    <property type="match status" value="1"/>
</dbReference>
<feature type="transmembrane region" description="Helical" evidence="6">
    <location>
        <begin position="50"/>
        <end position="70"/>
    </location>
</feature>
<feature type="transmembrane region" description="Helical" evidence="6">
    <location>
        <begin position="348"/>
        <end position="367"/>
    </location>
</feature>
<dbReference type="InterPro" id="IPR011701">
    <property type="entry name" value="MFS"/>
</dbReference>
<feature type="transmembrane region" description="Helical" evidence="6">
    <location>
        <begin position="113"/>
        <end position="133"/>
    </location>
</feature>
<gene>
    <name evidence="8" type="ORF">WMW72_11510</name>
</gene>
<evidence type="ECO:0000256" key="2">
    <source>
        <dbReference type="ARBA" id="ARBA00022448"/>
    </source>
</evidence>
<sequence>MNSISKPSHAEAGEKLLRVLVFTLILSVMNASMFNVVLPEISKQFQLSAAQVSWIVTAYMIVYAIGSMTFGKLADKYRLKDLLTIGLTFFALGSIVGLAATEFWMIIAGRVLQAAGASVIPATAMIIPIRYFAPEKRGRALGTTAIGLSLGAALGPIVSGFVTSFASWRFLFALSILALLTLPFYRKYLDDERGQAGRIDYLGGSLLAAAVASLLLAITLSAWGLLLAGVLLLVLFLVRIRTAAEPFVQPALFRNKAYVSGLLIAFLATSFSFGLAFTIPQLLAGVNHITPAVIGFLLFPAAISSALLGRKGGKLADDKGNSFLVYMAAFLLLLCFLALSTVSGLSPYWIALCLILGYVGQTFMQIAMSNTVSLTLTKEQTGIGMGLFSMLNFIAGAAATAILGKILDLGTPSVRFNPLFFAADGLMFSNIFLALSGLLLLVILLYAGLFGGARKQAARKARESVAR</sequence>
<dbReference type="CDD" id="cd17321">
    <property type="entry name" value="MFS_MMR_MDR_like"/>
    <property type="match status" value="1"/>
</dbReference>